<evidence type="ECO:0000313" key="1">
    <source>
        <dbReference type="EMBL" id="QLH03215.1"/>
    </source>
</evidence>
<proteinExistence type="predicted"/>
<dbReference type="RefSeq" id="WP_179360325.1">
    <property type="nucleotide sequence ID" value="NZ_CP026993.1"/>
</dbReference>
<dbReference type="OrthoDB" id="4971at2157"/>
<organism evidence="1 2">
    <name type="scientific">Nitrosopumilus cobalaminigenes</name>
    <dbReference type="NCBI Taxonomy" id="1470066"/>
    <lineage>
        <taxon>Archaea</taxon>
        <taxon>Nitrososphaerota</taxon>
        <taxon>Nitrososphaeria</taxon>
        <taxon>Nitrosopumilales</taxon>
        <taxon>Nitrosopumilaceae</taxon>
        <taxon>Nitrosopumilus</taxon>
    </lineage>
</organism>
<dbReference type="AlphaFoldDB" id="A0A7D5M143"/>
<sequence length="82" mass="9634">MSLQEFDALIDRMKLAFEYADNLGQYVEAAKVLYQMNDQLPDDLQLTFDELDDPEAAKSFVKQYYTELKLAIVDYRQRLMVS</sequence>
<accession>A0A7D5M143</accession>
<protein>
    <submittedName>
        <fullName evidence="1">Uncharacterized protein</fullName>
    </submittedName>
</protein>
<name>A0A7D5M143_9ARCH</name>
<dbReference type="Proteomes" id="UP000509771">
    <property type="component" value="Chromosome"/>
</dbReference>
<dbReference type="KEGG" id="ncl:C5F47_06465"/>
<reference evidence="1 2" key="1">
    <citation type="submission" date="2018-02" db="EMBL/GenBank/DDBJ databases">
        <title>Complete genome of Nitrosopumilus cobalaminigenes HCA1.</title>
        <authorList>
            <person name="Qin W."/>
            <person name="Zheng Y."/>
            <person name="Stahl D.A."/>
        </authorList>
    </citation>
    <scope>NUCLEOTIDE SEQUENCE [LARGE SCALE GENOMIC DNA]</scope>
    <source>
        <strain evidence="1 2">HCA1</strain>
    </source>
</reference>
<keyword evidence="2" id="KW-1185">Reference proteome</keyword>
<evidence type="ECO:0000313" key="2">
    <source>
        <dbReference type="Proteomes" id="UP000509771"/>
    </source>
</evidence>
<dbReference type="EMBL" id="CP026993">
    <property type="protein sequence ID" value="QLH03215.1"/>
    <property type="molecule type" value="Genomic_DNA"/>
</dbReference>
<dbReference type="GeneID" id="56059677"/>
<gene>
    <name evidence="1" type="ORF">C5F47_06465</name>
</gene>